<keyword evidence="2 7" id="KW-0813">Transport</keyword>
<feature type="transmembrane region" description="Helical" evidence="7">
    <location>
        <begin position="292"/>
        <end position="312"/>
    </location>
</feature>
<evidence type="ECO:0000256" key="8">
    <source>
        <dbReference type="SAM" id="MobiDB-lite"/>
    </source>
</evidence>
<reference evidence="10 11" key="1">
    <citation type="submission" date="2020-07" db="EMBL/GenBank/DDBJ databases">
        <title>Sequencing the genomes of 1000 actinobacteria strains.</title>
        <authorList>
            <person name="Klenk H.-P."/>
        </authorList>
    </citation>
    <scope>NUCLEOTIDE SEQUENCE [LARGE SCALE GENOMIC DNA]</scope>
    <source>
        <strain evidence="10 11">DSM 26341</strain>
    </source>
</reference>
<dbReference type="SUPFAM" id="SSF161098">
    <property type="entry name" value="MetI-like"/>
    <property type="match status" value="1"/>
</dbReference>
<keyword evidence="5 7" id="KW-1133">Transmembrane helix</keyword>
<comment type="caution">
    <text evidence="10">The sequence shown here is derived from an EMBL/GenBank/DDBJ whole genome shotgun (WGS) entry which is preliminary data.</text>
</comment>
<dbReference type="Proteomes" id="UP000539111">
    <property type="component" value="Unassembled WGS sequence"/>
</dbReference>
<dbReference type="EMBL" id="JACBZP010000001">
    <property type="protein sequence ID" value="NYI66715.1"/>
    <property type="molecule type" value="Genomic_DNA"/>
</dbReference>
<evidence type="ECO:0000256" key="5">
    <source>
        <dbReference type="ARBA" id="ARBA00022989"/>
    </source>
</evidence>
<accession>A0A7Z0D1S5</accession>
<keyword evidence="6 7" id="KW-0472">Membrane</keyword>
<dbReference type="AlphaFoldDB" id="A0A7Z0D1S5"/>
<evidence type="ECO:0000256" key="6">
    <source>
        <dbReference type="ARBA" id="ARBA00023136"/>
    </source>
</evidence>
<dbReference type="CDD" id="cd06261">
    <property type="entry name" value="TM_PBP2"/>
    <property type="match status" value="1"/>
</dbReference>
<evidence type="ECO:0000256" key="2">
    <source>
        <dbReference type="ARBA" id="ARBA00022448"/>
    </source>
</evidence>
<dbReference type="GO" id="GO:0005886">
    <property type="term" value="C:plasma membrane"/>
    <property type="evidence" value="ECO:0007669"/>
    <property type="project" value="UniProtKB-SubCell"/>
</dbReference>
<feature type="transmembrane region" description="Helical" evidence="7">
    <location>
        <begin position="184"/>
        <end position="208"/>
    </location>
</feature>
<feature type="transmembrane region" description="Helical" evidence="7">
    <location>
        <begin position="135"/>
        <end position="156"/>
    </location>
</feature>
<name>A0A7Z0D1S5_9MICO</name>
<feature type="transmembrane region" description="Helical" evidence="7">
    <location>
        <begin position="40"/>
        <end position="65"/>
    </location>
</feature>
<evidence type="ECO:0000313" key="10">
    <source>
        <dbReference type="EMBL" id="NYI66715.1"/>
    </source>
</evidence>
<feature type="transmembrane region" description="Helical" evidence="7">
    <location>
        <begin position="102"/>
        <end position="123"/>
    </location>
</feature>
<dbReference type="SUPFAM" id="SSF160964">
    <property type="entry name" value="MalF N-terminal region-like"/>
    <property type="match status" value="1"/>
</dbReference>
<gene>
    <name evidence="10" type="ORF">BJY26_001021</name>
</gene>
<evidence type="ECO:0000256" key="1">
    <source>
        <dbReference type="ARBA" id="ARBA00004651"/>
    </source>
</evidence>
<feature type="transmembrane region" description="Helical" evidence="7">
    <location>
        <begin position="229"/>
        <end position="255"/>
    </location>
</feature>
<evidence type="ECO:0000256" key="7">
    <source>
        <dbReference type="RuleBase" id="RU363032"/>
    </source>
</evidence>
<dbReference type="Pfam" id="PF00528">
    <property type="entry name" value="BPD_transp_1"/>
    <property type="match status" value="1"/>
</dbReference>
<feature type="transmembrane region" description="Helical" evidence="7">
    <location>
        <begin position="261"/>
        <end position="280"/>
    </location>
</feature>
<dbReference type="PANTHER" id="PTHR30193">
    <property type="entry name" value="ABC TRANSPORTER PERMEASE PROTEIN"/>
    <property type="match status" value="1"/>
</dbReference>
<keyword evidence="3" id="KW-1003">Cell membrane</keyword>
<dbReference type="PANTHER" id="PTHR30193:SF1">
    <property type="entry name" value="ABC TRANSPORTER PERMEASE PROTEIN YESP-RELATED"/>
    <property type="match status" value="1"/>
</dbReference>
<dbReference type="RefSeq" id="WP_237249093.1">
    <property type="nucleotide sequence ID" value="NZ_JACBZP010000001.1"/>
</dbReference>
<keyword evidence="4 7" id="KW-0812">Transmembrane</keyword>
<evidence type="ECO:0000259" key="9">
    <source>
        <dbReference type="PROSITE" id="PS50928"/>
    </source>
</evidence>
<dbReference type="InterPro" id="IPR051393">
    <property type="entry name" value="ABC_transporter_permease"/>
</dbReference>
<sequence length="327" mass="36619">MTVESDMRKAAGTRRAQSARRGPEPPRRSSAMRSIRQSMVAYRFLIPWLIGLLTLTLGSFAYSIYLSFTDYNLLSSPKWTGLANYTQMFNDELFLKSLGVTILYVVVSVPARLIVSLLIAVLLSQDIKGIGIYRTIFYIPSLIGTSVGVAIMWQNIFSDNGLFNMILGLLGVDNAPAWVASPHYAIYVIVLLSVWQFGSEMIIFLAGIKQIPDPLYEAATMDGASKIKQFFSITIPMLSPVIFFNLVMGTINAFMVFTQGYIITQGGPMDSTLFYVLYLYRQGFQYFHMGYAAALAVVFLIVVAVFAGFLFLTSKFWVHYEDTEEAK</sequence>
<keyword evidence="11" id="KW-1185">Reference proteome</keyword>
<dbReference type="InterPro" id="IPR000515">
    <property type="entry name" value="MetI-like"/>
</dbReference>
<evidence type="ECO:0000256" key="4">
    <source>
        <dbReference type="ARBA" id="ARBA00022692"/>
    </source>
</evidence>
<protein>
    <submittedName>
        <fullName evidence="10">Multiple sugar transport system permease protein</fullName>
    </submittedName>
</protein>
<dbReference type="Gene3D" id="1.10.3720.10">
    <property type="entry name" value="MetI-like"/>
    <property type="match status" value="1"/>
</dbReference>
<comment type="similarity">
    <text evidence="7">Belongs to the binding-protein-dependent transport system permease family.</text>
</comment>
<keyword evidence="10" id="KW-0762">Sugar transport</keyword>
<comment type="subcellular location">
    <subcellularLocation>
        <location evidence="1 7">Cell membrane</location>
        <topology evidence="1 7">Multi-pass membrane protein</topology>
    </subcellularLocation>
</comment>
<dbReference type="GO" id="GO:0055085">
    <property type="term" value="P:transmembrane transport"/>
    <property type="evidence" value="ECO:0007669"/>
    <property type="project" value="InterPro"/>
</dbReference>
<evidence type="ECO:0000313" key="11">
    <source>
        <dbReference type="Proteomes" id="UP000539111"/>
    </source>
</evidence>
<proteinExistence type="inferred from homology"/>
<evidence type="ECO:0000256" key="3">
    <source>
        <dbReference type="ARBA" id="ARBA00022475"/>
    </source>
</evidence>
<feature type="domain" description="ABC transmembrane type-1" evidence="9">
    <location>
        <begin position="98"/>
        <end position="310"/>
    </location>
</feature>
<feature type="region of interest" description="Disordered" evidence="8">
    <location>
        <begin position="1"/>
        <end position="32"/>
    </location>
</feature>
<dbReference type="InterPro" id="IPR035906">
    <property type="entry name" value="MetI-like_sf"/>
</dbReference>
<organism evidence="10 11">
    <name type="scientific">Spelaeicoccus albus</name>
    <dbReference type="NCBI Taxonomy" id="1280376"/>
    <lineage>
        <taxon>Bacteria</taxon>
        <taxon>Bacillati</taxon>
        <taxon>Actinomycetota</taxon>
        <taxon>Actinomycetes</taxon>
        <taxon>Micrococcales</taxon>
        <taxon>Brevibacteriaceae</taxon>
        <taxon>Spelaeicoccus</taxon>
    </lineage>
</organism>
<dbReference type="PROSITE" id="PS50928">
    <property type="entry name" value="ABC_TM1"/>
    <property type="match status" value="1"/>
</dbReference>